<keyword evidence="2 8" id="KW-0813">Transport</keyword>
<dbReference type="Pfam" id="PF07885">
    <property type="entry name" value="Ion_trans_2"/>
    <property type="match status" value="2"/>
</dbReference>
<dbReference type="EMBL" id="KZ308456">
    <property type="protein sequence ID" value="KAG8229970.1"/>
    <property type="molecule type" value="Genomic_DNA"/>
</dbReference>
<feature type="domain" description="Potassium channel" evidence="10">
    <location>
        <begin position="42"/>
        <end position="103"/>
    </location>
</feature>
<keyword evidence="12" id="KW-1185">Reference proteome</keyword>
<reference evidence="11" key="2">
    <citation type="submission" date="2017-10" db="EMBL/GenBank/DDBJ databases">
        <title>Ladona fulva Genome sequencing and assembly.</title>
        <authorList>
            <person name="Murali S."/>
            <person name="Richards S."/>
            <person name="Bandaranaike D."/>
            <person name="Bellair M."/>
            <person name="Blankenburg K."/>
            <person name="Chao H."/>
            <person name="Dinh H."/>
            <person name="Doddapaneni H."/>
            <person name="Dugan-Rocha S."/>
            <person name="Elkadiri S."/>
            <person name="Gnanaolivu R."/>
            <person name="Hernandez B."/>
            <person name="Skinner E."/>
            <person name="Javaid M."/>
            <person name="Lee S."/>
            <person name="Li M."/>
            <person name="Ming W."/>
            <person name="Munidasa M."/>
            <person name="Muniz J."/>
            <person name="Nguyen L."/>
            <person name="Hughes D."/>
            <person name="Osuji N."/>
            <person name="Pu L.-L."/>
            <person name="Puazo M."/>
            <person name="Qu C."/>
            <person name="Quiroz J."/>
            <person name="Raj R."/>
            <person name="Weissenberger G."/>
            <person name="Xin Y."/>
            <person name="Zou X."/>
            <person name="Han Y."/>
            <person name="Worley K."/>
            <person name="Muzny D."/>
            <person name="Gibbs R."/>
        </authorList>
    </citation>
    <scope>NUCLEOTIDE SEQUENCE</scope>
    <source>
        <strain evidence="11">Sampled in the wild</strain>
    </source>
</reference>
<evidence type="ECO:0000256" key="9">
    <source>
        <dbReference type="SAM" id="Phobius"/>
    </source>
</evidence>
<keyword evidence="7 8" id="KW-0407">Ion channel</keyword>
<keyword evidence="6 9" id="KW-0472">Membrane</keyword>
<evidence type="ECO:0000313" key="11">
    <source>
        <dbReference type="EMBL" id="KAG8229970.1"/>
    </source>
</evidence>
<evidence type="ECO:0000256" key="5">
    <source>
        <dbReference type="ARBA" id="ARBA00023065"/>
    </source>
</evidence>
<evidence type="ECO:0000256" key="4">
    <source>
        <dbReference type="ARBA" id="ARBA00022989"/>
    </source>
</evidence>
<evidence type="ECO:0000256" key="1">
    <source>
        <dbReference type="ARBA" id="ARBA00004141"/>
    </source>
</evidence>
<feature type="transmembrane region" description="Helical" evidence="9">
    <location>
        <begin position="188"/>
        <end position="213"/>
    </location>
</feature>
<dbReference type="SUPFAM" id="SSF81324">
    <property type="entry name" value="Voltage-gated potassium channels"/>
    <property type="match status" value="2"/>
</dbReference>
<proteinExistence type="inferred from homology"/>
<dbReference type="GO" id="GO:0030322">
    <property type="term" value="P:stabilization of membrane potential"/>
    <property type="evidence" value="ECO:0007669"/>
    <property type="project" value="TreeGrafter"/>
</dbReference>
<keyword evidence="5 8" id="KW-0406">Ion transport</keyword>
<dbReference type="OrthoDB" id="297496at2759"/>
<evidence type="ECO:0000256" key="6">
    <source>
        <dbReference type="ARBA" id="ARBA00023136"/>
    </source>
</evidence>
<dbReference type="PRINTS" id="PR01333">
    <property type="entry name" value="2POREKCHANEL"/>
</dbReference>
<dbReference type="GO" id="GO:0022841">
    <property type="term" value="F:potassium ion leak channel activity"/>
    <property type="evidence" value="ECO:0007669"/>
    <property type="project" value="TreeGrafter"/>
</dbReference>
<dbReference type="Gene3D" id="1.10.287.70">
    <property type="match status" value="1"/>
</dbReference>
<sequence length="343" mass="39949">MALWTELLQLHIPEDSWDRAELEHRLTEYCGKPIFNGSGDEEEPPFKWNLYNSFYFAFTVVSSIGYGNLAPTCMLGRILCIIYALIGIPMNGILLASLGEFFSKTFLRAHHRYKEQRYESRVALITDIILYLIPGFILFIFLPAGLFVVFEGWPYDVAVYYAFVTLTTVGFGDYVAGQTVRSEYGAWFIVYQVLIIWWIVFGLGYLIMILGFITRAMRSKRMLDLERKMAQKIKRTQSKLWRGMRDMGYLRRLLNEVYLLKFRPIYRDPDASSTMGQVRERSKSLPSIRSVNKNLNTSIFPIDNLLKISTKVYIFSFSFIKFHDRLLSESLKWEKDSGPHRTG</sequence>
<comment type="subcellular location">
    <subcellularLocation>
        <location evidence="1">Membrane</location>
        <topology evidence="1">Multi-pass membrane protein</topology>
    </subcellularLocation>
</comment>
<reference evidence="11" key="1">
    <citation type="submission" date="2013-04" db="EMBL/GenBank/DDBJ databases">
        <authorList>
            <person name="Qu J."/>
            <person name="Murali S.C."/>
            <person name="Bandaranaike D."/>
            <person name="Bellair M."/>
            <person name="Blankenburg K."/>
            <person name="Chao H."/>
            <person name="Dinh H."/>
            <person name="Doddapaneni H."/>
            <person name="Downs B."/>
            <person name="Dugan-Rocha S."/>
            <person name="Elkadiri S."/>
            <person name="Gnanaolivu R.D."/>
            <person name="Hernandez B."/>
            <person name="Javaid M."/>
            <person name="Jayaseelan J.C."/>
            <person name="Lee S."/>
            <person name="Li M."/>
            <person name="Ming W."/>
            <person name="Munidasa M."/>
            <person name="Muniz J."/>
            <person name="Nguyen L."/>
            <person name="Ongeri F."/>
            <person name="Osuji N."/>
            <person name="Pu L.-L."/>
            <person name="Puazo M."/>
            <person name="Qu C."/>
            <person name="Quiroz J."/>
            <person name="Raj R."/>
            <person name="Weissenberger G."/>
            <person name="Xin Y."/>
            <person name="Zou X."/>
            <person name="Han Y."/>
            <person name="Richards S."/>
            <person name="Worley K."/>
            <person name="Muzny D."/>
            <person name="Gibbs R."/>
        </authorList>
    </citation>
    <scope>NUCLEOTIDE SEQUENCE</scope>
    <source>
        <strain evidence="11">Sampled in the wild</strain>
    </source>
</reference>
<dbReference type="AlphaFoldDB" id="A0A8K0NZB1"/>
<evidence type="ECO:0000256" key="7">
    <source>
        <dbReference type="ARBA" id="ARBA00023303"/>
    </source>
</evidence>
<dbReference type="InterPro" id="IPR003280">
    <property type="entry name" value="2pore_dom_K_chnl"/>
</dbReference>
<dbReference type="InterPro" id="IPR013099">
    <property type="entry name" value="K_chnl_dom"/>
</dbReference>
<protein>
    <recommendedName>
        <fullName evidence="10">Potassium channel domain-containing protein</fullName>
    </recommendedName>
</protein>
<organism evidence="11 12">
    <name type="scientific">Ladona fulva</name>
    <name type="common">Scarce chaser dragonfly</name>
    <name type="synonym">Libellula fulva</name>
    <dbReference type="NCBI Taxonomy" id="123851"/>
    <lineage>
        <taxon>Eukaryota</taxon>
        <taxon>Metazoa</taxon>
        <taxon>Ecdysozoa</taxon>
        <taxon>Arthropoda</taxon>
        <taxon>Hexapoda</taxon>
        <taxon>Insecta</taxon>
        <taxon>Pterygota</taxon>
        <taxon>Palaeoptera</taxon>
        <taxon>Odonata</taxon>
        <taxon>Epiprocta</taxon>
        <taxon>Anisoptera</taxon>
        <taxon>Libelluloidea</taxon>
        <taxon>Libellulidae</taxon>
        <taxon>Ladona</taxon>
    </lineage>
</organism>
<evidence type="ECO:0000313" key="12">
    <source>
        <dbReference type="Proteomes" id="UP000792457"/>
    </source>
</evidence>
<feature type="domain" description="Potassium channel" evidence="10">
    <location>
        <begin position="135"/>
        <end position="218"/>
    </location>
</feature>
<evidence type="ECO:0000256" key="8">
    <source>
        <dbReference type="RuleBase" id="RU003857"/>
    </source>
</evidence>
<dbReference type="PANTHER" id="PTHR11003">
    <property type="entry name" value="POTASSIUM CHANNEL, SUBFAMILY K"/>
    <property type="match status" value="1"/>
</dbReference>
<evidence type="ECO:0000256" key="2">
    <source>
        <dbReference type="ARBA" id="ARBA00022448"/>
    </source>
</evidence>
<keyword evidence="3 8" id="KW-0812">Transmembrane</keyword>
<feature type="transmembrane region" description="Helical" evidence="9">
    <location>
        <begin position="48"/>
        <end position="66"/>
    </location>
</feature>
<keyword evidence="4 9" id="KW-1133">Transmembrane helix</keyword>
<evidence type="ECO:0000259" key="10">
    <source>
        <dbReference type="Pfam" id="PF07885"/>
    </source>
</evidence>
<feature type="transmembrane region" description="Helical" evidence="9">
    <location>
        <begin position="128"/>
        <end position="150"/>
    </location>
</feature>
<name>A0A8K0NZB1_LADFU</name>
<comment type="caution">
    <text evidence="11">The sequence shown here is derived from an EMBL/GenBank/DDBJ whole genome shotgun (WGS) entry which is preliminary data.</text>
</comment>
<comment type="similarity">
    <text evidence="8">Belongs to the two pore domain potassium channel (TC 1.A.1.8) family.</text>
</comment>
<gene>
    <name evidence="11" type="ORF">J437_LFUL008543</name>
</gene>
<evidence type="ECO:0000256" key="3">
    <source>
        <dbReference type="ARBA" id="ARBA00022692"/>
    </source>
</evidence>
<dbReference type="GO" id="GO:0015271">
    <property type="term" value="F:outward rectifier potassium channel activity"/>
    <property type="evidence" value="ECO:0007669"/>
    <property type="project" value="TreeGrafter"/>
</dbReference>
<feature type="transmembrane region" description="Helical" evidence="9">
    <location>
        <begin position="78"/>
        <end position="98"/>
    </location>
</feature>
<dbReference type="GO" id="GO:0005886">
    <property type="term" value="C:plasma membrane"/>
    <property type="evidence" value="ECO:0007669"/>
    <property type="project" value="TreeGrafter"/>
</dbReference>
<accession>A0A8K0NZB1</accession>
<dbReference type="PANTHER" id="PTHR11003:SF352">
    <property type="entry name" value="BCDNA.GH04802-RELATED"/>
    <property type="match status" value="1"/>
</dbReference>
<feature type="transmembrane region" description="Helical" evidence="9">
    <location>
        <begin position="157"/>
        <end position="176"/>
    </location>
</feature>
<dbReference type="Proteomes" id="UP000792457">
    <property type="component" value="Unassembled WGS sequence"/>
</dbReference>